<sequence>MARPWVELEKDQYRELKNLNRKTGRPVSGMIREAITSFATKKDYSITIGASHLPRASRENYRRVTAYLCRSDLNLLVSISKETGRCKTHLIREAVDEYLRSQHRLKKASFERSLRGLKRTPSWSSRTISSLPIYPS</sequence>
<evidence type="ECO:0000313" key="2">
    <source>
        <dbReference type="EMBL" id="TET10628.1"/>
    </source>
</evidence>
<evidence type="ECO:0000313" key="3">
    <source>
        <dbReference type="Proteomes" id="UP000316360"/>
    </source>
</evidence>
<feature type="domain" description="Predicted DNA-binding protein ribbon-helix-helix" evidence="1">
    <location>
        <begin position="7"/>
        <end position="35"/>
    </location>
</feature>
<dbReference type="AlphaFoldDB" id="A0A523RXY5"/>
<gene>
    <name evidence="2" type="ORF">E3J84_03775</name>
</gene>
<dbReference type="Pfam" id="PF12651">
    <property type="entry name" value="RHH_3"/>
    <property type="match status" value="1"/>
</dbReference>
<organism evidence="2 3">
    <name type="scientific">Aerophobetes bacterium</name>
    <dbReference type="NCBI Taxonomy" id="2030807"/>
    <lineage>
        <taxon>Bacteria</taxon>
        <taxon>Candidatus Aerophobota</taxon>
    </lineage>
</organism>
<comment type="caution">
    <text evidence="2">The sequence shown here is derived from an EMBL/GenBank/DDBJ whole genome shotgun (WGS) entry which is preliminary data.</text>
</comment>
<dbReference type="EMBL" id="SOKJ01000214">
    <property type="protein sequence ID" value="TET10628.1"/>
    <property type="molecule type" value="Genomic_DNA"/>
</dbReference>
<dbReference type="Proteomes" id="UP000316360">
    <property type="component" value="Unassembled WGS sequence"/>
</dbReference>
<reference evidence="2 3" key="1">
    <citation type="submission" date="2019-03" db="EMBL/GenBank/DDBJ databases">
        <title>Metabolic potential of uncultured bacteria and archaea associated with petroleum seepage in deep-sea sediments.</title>
        <authorList>
            <person name="Dong X."/>
            <person name="Hubert C."/>
        </authorList>
    </citation>
    <scope>NUCLEOTIDE SEQUENCE [LARGE SCALE GENOMIC DNA]</scope>
    <source>
        <strain evidence="2">E44_bin7</strain>
    </source>
</reference>
<proteinExistence type="predicted"/>
<evidence type="ECO:0000259" key="1">
    <source>
        <dbReference type="Pfam" id="PF12651"/>
    </source>
</evidence>
<dbReference type="InterPro" id="IPR038733">
    <property type="entry name" value="Predicted_DNA_bind_prot_RHH"/>
</dbReference>
<accession>A0A523RXY5</accession>
<name>A0A523RXY5_UNCAE</name>
<protein>
    <submittedName>
        <fullName evidence="2">Ribbon-helix-helix domain-containing protein</fullName>
    </submittedName>
</protein>